<dbReference type="Proteomes" id="UP000772434">
    <property type="component" value="Unassembled WGS sequence"/>
</dbReference>
<name>A0A9P5PZR3_9AGAR</name>
<proteinExistence type="predicted"/>
<dbReference type="EMBL" id="JADNRY010000036">
    <property type="protein sequence ID" value="KAF9071005.1"/>
    <property type="molecule type" value="Genomic_DNA"/>
</dbReference>
<accession>A0A9P5PZR3</accession>
<gene>
    <name evidence="1" type="ORF">BDP27DRAFT_1362232</name>
</gene>
<evidence type="ECO:0000313" key="2">
    <source>
        <dbReference type="Proteomes" id="UP000772434"/>
    </source>
</evidence>
<reference evidence="1" key="1">
    <citation type="submission" date="2020-11" db="EMBL/GenBank/DDBJ databases">
        <authorList>
            <consortium name="DOE Joint Genome Institute"/>
            <person name="Ahrendt S."/>
            <person name="Riley R."/>
            <person name="Andreopoulos W."/>
            <person name="Labutti K."/>
            <person name="Pangilinan J."/>
            <person name="Ruiz-Duenas F.J."/>
            <person name="Barrasa J.M."/>
            <person name="Sanchez-Garcia M."/>
            <person name="Camarero S."/>
            <person name="Miyauchi S."/>
            <person name="Serrano A."/>
            <person name="Linde D."/>
            <person name="Babiker R."/>
            <person name="Drula E."/>
            <person name="Ayuso-Fernandez I."/>
            <person name="Pacheco R."/>
            <person name="Padilla G."/>
            <person name="Ferreira P."/>
            <person name="Barriuso J."/>
            <person name="Kellner H."/>
            <person name="Castanera R."/>
            <person name="Alfaro M."/>
            <person name="Ramirez L."/>
            <person name="Pisabarro A.G."/>
            <person name="Kuo A."/>
            <person name="Tritt A."/>
            <person name="Lipzen A."/>
            <person name="He G."/>
            <person name="Yan M."/>
            <person name="Ng V."/>
            <person name="Cullen D."/>
            <person name="Martin F."/>
            <person name="Rosso M.-N."/>
            <person name="Henrissat B."/>
            <person name="Hibbett D."/>
            <person name="Martinez A.T."/>
            <person name="Grigoriev I.V."/>
        </authorList>
    </citation>
    <scope>NUCLEOTIDE SEQUENCE</scope>
    <source>
        <strain evidence="1">AH 40177</strain>
    </source>
</reference>
<dbReference type="AlphaFoldDB" id="A0A9P5PZR3"/>
<organism evidence="1 2">
    <name type="scientific">Rhodocollybia butyracea</name>
    <dbReference type="NCBI Taxonomy" id="206335"/>
    <lineage>
        <taxon>Eukaryota</taxon>
        <taxon>Fungi</taxon>
        <taxon>Dikarya</taxon>
        <taxon>Basidiomycota</taxon>
        <taxon>Agaricomycotina</taxon>
        <taxon>Agaricomycetes</taxon>
        <taxon>Agaricomycetidae</taxon>
        <taxon>Agaricales</taxon>
        <taxon>Marasmiineae</taxon>
        <taxon>Omphalotaceae</taxon>
        <taxon>Rhodocollybia</taxon>
    </lineage>
</organism>
<evidence type="ECO:0000313" key="1">
    <source>
        <dbReference type="EMBL" id="KAF9071005.1"/>
    </source>
</evidence>
<sequence length="118" mass="13181">MCKLPLEAVLFGLKYLEGCNLAFRPYFSLQPNGFSIKGPENYTETISFAQSVEDVLSLDKSGVCPQPGAVWKHSVAIHGSQKALQDRYIERTRPVGVFQVPRQHGYDATMPAHKDRVT</sequence>
<keyword evidence="2" id="KW-1185">Reference proteome</keyword>
<protein>
    <submittedName>
        <fullName evidence="1">Uncharacterized protein</fullName>
    </submittedName>
</protein>
<comment type="caution">
    <text evidence="1">The sequence shown here is derived from an EMBL/GenBank/DDBJ whole genome shotgun (WGS) entry which is preliminary data.</text>
</comment>